<dbReference type="RefSeq" id="WP_085360961.1">
    <property type="nucleotide sequence ID" value="NZ_MTAB01000066.1"/>
</dbReference>
<dbReference type="AlphaFoldDB" id="A0A1X3D3J5"/>
<sequence length="141" mass="16702">MVWTEGSFYRFYTDKEINKVYKNFIKEIEENLGFKNEYVEFDGEKNILFYKNKKMLNAHLEKGYHLNKNGEGCFGIESKKVSMNQIASLHTFNEDTDFDPYDINLIFGTAYYYFLVLPEPIENSIFSEKVLNLFIKVLQQA</sequence>
<dbReference type="EMBL" id="MTAB01000066">
    <property type="protein sequence ID" value="OSI14281.1"/>
    <property type="molecule type" value="Genomic_DNA"/>
</dbReference>
<reference evidence="2" key="1">
    <citation type="submission" date="2017-01" db="EMBL/GenBank/DDBJ databases">
        <authorList>
            <person name="Mah S.A."/>
            <person name="Swanson W.J."/>
            <person name="Moy G.W."/>
            <person name="Vacquier V.D."/>
        </authorList>
    </citation>
    <scope>NUCLEOTIDE SEQUENCE [LARGE SCALE GENOMIC DNA]</scope>
    <source>
        <strain evidence="2">124861</strain>
    </source>
</reference>
<evidence type="ECO:0000313" key="1">
    <source>
        <dbReference type="EMBL" id="OSI14281.1"/>
    </source>
</evidence>
<evidence type="ECO:0000313" key="2">
    <source>
        <dbReference type="Proteomes" id="UP000193303"/>
    </source>
</evidence>
<comment type="caution">
    <text evidence="1">The sequence shown here is derived from an EMBL/GenBank/DDBJ whole genome shotgun (WGS) entry which is preliminary data.</text>
</comment>
<name>A0A1X3D3J5_9NEIS</name>
<proteinExistence type="predicted"/>
<dbReference type="OrthoDB" id="7067622at2"/>
<organism evidence="1 2">
    <name type="scientific">Neisseria dumasiana</name>
    <dbReference type="NCBI Taxonomy" id="1931275"/>
    <lineage>
        <taxon>Bacteria</taxon>
        <taxon>Pseudomonadati</taxon>
        <taxon>Pseudomonadota</taxon>
        <taxon>Betaproteobacteria</taxon>
        <taxon>Neisseriales</taxon>
        <taxon>Neisseriaceae</taxon>
        <taxon>Neisseria</taxon>
    </lineage>
</organism>
<dbReference type="Proteomes" id="UP000193303">
    <property type="component" value="Unassembled WGS sequence"/>
</dbReference>
<accession>A0A1X3D3J5</accession>
<gene>
    <name evidence="1" type="ORF">BV912_12625</name>
</gene>
<protein>
    <submittedName>
        <fullName evidence="1">Uncharacterized protein</fullName>
    </submittedName>
</protein>